<dbReference type="Proteomes" id="UP000523601">
    <property type="component" value="Unassembled WGS sequence"/>
</dbReference>
<dbReference type="Gene3D" id="3.90.226.10">
    <property type="entry name" value="2-enoyl-CoA Hydratase, Chain A, domain 1"/>
    <property type="match status" value="1"/>
</dbReference>
<dbReference type="Proteomes" id="UP000592216">
    <property type="component" value="Unassembled WGS sequence"/>
</dbReference>
<comment type="similarity">
    <text evidence="1 2">Belongs to the enoyl-CoA hydratase/isomerase family.</text>
</comment>
<accession>A0A850Q645</accession>
<evidence type="ECO:0000313" key="5">
    <source>
        <dbReference type="Proteomes" id="UP000523601"/>
    </source>
</evidence>
<keyword evidence="5" id="KW-1185">Reference proteome</keyword>
<dbReference type="InterPro" id="IPR029045">
    <property type="entry name" value="ClpP/crotonase-like_dom_sf"/>
</dbReference>
<dbReference type="PANTHER" id="PTHR43459">
    <property type="entry name" value="ENOYL-COA HYDRATASE"/>
    <property type="match status" value="1"/>
</dbReference>
<dbReference type="SUPFAM" id="SSF52096">
    <property type="entry name" value="ClpP/crotonase"/>
    <property type="match status" value="1"/>
</dbReference>
<name>A0A850Q645_9RHOB</name>
<evidence type="ECO:0000313" key="6">
    <source>
        <dbReference type="Proteomes" id="UP000592216"/>
    </source>
</evidence>
<protein>
    <submittedName>
        <fullName evidence="3">2-(1,2-epoxy-1,2-dihydrophenyl)acetyl-CoA isomerase</fullName>
    </submittedName>
</protein>
<dbReference type="Gene3D" id="1.10.12.10">
    <property type="entry name" value="Lyase 2-enoyl-coa Hydratase, Chain A, domain 2"/>
    <property type="match status" value="1"/>
</dbReference>
<evidence type="ECO:0000256" key="1">
    <source>
        <dbReference type="ARBA" id="ARBA00005254"/>
    </source>
</evidence>
<dbReference type="EMBL" id="JABCJE010000003">
    <property type="protein sequence ID" value="NVO23622.1"/>
    <property type="molecule type" value="Genomic_DNA"/>
</dbReference>
<evidence type="ECO:0000256" key="2">
    <source>
        <dbReference type="RuleBase" id="RU003707"/>
    </source>
</evidence>
<dbReference type="InterPro" id="IPR014748">
    <property type="entry name" value="Enoyl-CoA_hydra_C"/>
</dbReference>
<dbReference type="InterPro" id="IPR001753">
    <property type="entry name" value="Enoyl-CoA_hydra/iso"/>
</dbReference>
<sequence>MQFQTITYEIADNIAVLTLNRPDVMNALSSQMRAEILEAVKDAGKNARVLVMTGSGRAFCSGQDLSDAGNLNALDLERVLRDEYVPMLQAIYDCPVPTISAVNGTAAGAGANLALAADVVIATESAVFLQAFARIGLIPDAGGTYWLPRQMGAAKAMGAALFAEPITARQADDWGMIWEAIPDTDFDAHWRARAAKLASGPSIAYQHIKASLRGSWNNTLEEQLFVEAQLQGACGGTRDFKEGVLAFLEKRPASYEGR</sequence>
<evidence type="ECO:0000313" key="4">
    <source>
        <dbReference type="EMBL" id="NVO26921.1"/>
    </source>
</evidence>
<evidence type="ECO:0000313" key="3">
    <source>
        <dbReference type="EMBL" id="NVO23622.1"/>
    </source>
</evidence>
<dbReference type="PANTHER" id="PTHR43459:SF1">
    <property type="entry name" value="EG:BACN32G11.4 PROTEIN"/>
    <property type="match status" value="1"/>
</dbReference>
<dbReference type="CDD" id="cd06558">
    <property type="entry name" value="crotonase-like"/>
    <property type="match status" value="1"/>
</dbReference>
<dbReference type="RefSeq" id="WP_176853331.1">
    <property type="nucleotide sequence ID" value="NZ_JABCJD010000002.1"/>
</dbReference>
<dbReference type="PROSITE" id="PS00166">
    <property type="entry name" value="ENOYL_COA_HYDRATASE"/>
    <property type="match status" value="1"/>
</dbReference>
<keyword evidence="3" id="KW-0413">Isomerase</keyword>
<dbReference type="AlphaFoldDB" id="A0A850Q645"/>
<gene>
    <name evidence="4" type="ORF">HJ526_05790</name>
    <name evidence="3" type="ORF">HJ536_09665</name>
</gene>
<organism evidence="3 6">
    <name type="scientific">Donghicola mangrovi</name>
    <dbReference type="NCBI Taxonomy" id="2729614"/>
    <lineage>
        <taxon>Bacteria</taxon>
        <taxon>Pseudomonadati</taxon>
        <taxon>Pseudomonadota</taxon>
        <taxon>Alphaproteobacteria</taxon>
        <taxon>Rhodobacterales</taxon>
        <taxon>Roseobacteraceae</taxon>
        <taxon>Donghicola</taxon>
    </lineage>
</organism>
<dbReference type="Pfam" id="PF00378">
    <property type="entry name" value="ECH_1"/>
    <property type="match status" value="1"/>
</dbReference>
<dbReference type="EMBL" id="JABCJD010000002">
    <property type="protein sequence ID" value="NVO26921.1"/>
    <property type="molecule type" value="Genomic_DNA"/>
</dbReference>
<reference evidence="5 6" key="1">
    <citation type="submission" date="2020-04" db="EMBL/GenBank/DDBJ databases">
        <title>Donghicola sp., a member of the Rhodobacteraceae family isolated from mangrove forest in Thailand.</title>
        <authorList>
            <person name="Charoenyingcharoen P."/>
            <person name="Yukphan P."/>
        </authorList>
    </citation>
    <scope>NUCLEOTIDE SEQUENCE [LARGE SCALE GENOMIC DNA]</scope>
    <source>
        <strain evidence="3 6">B5-SW-15</strain>
        <strain evidence="4 5">C2-DW-16</strain>
    </source>
</reference>
<dbReference type="InterPro" id="IPR018376">
    <property type="entry name" value="Enoyl-CoA_hyd/isom_CS"/>
</dbReference>
<comment type="caution">
    <text evidence="3">The sequence shown here is derived from an EMBL/GenBank/DDBJ whole genome shotgun (WGS) entry which is preliminary data.</text>
</comment>
<proteinExistence type="inferred from homology"/>
<dbReference type="GO" id="GO:0016853">
    <property type="term" value="F:isomerase activity"/>
    <property type="evidence" value="ECO:0007669"/>
    <property type="project" value="UniProtKB-KW"/>
</dbReference>